<keyword evidence="3 5" id="KW-0378">Hydrolase</keyword>
<dbReference type="EMBL" id="BAAAYK010000038">
    <property type="protein sequence ID" value="GAA3360138.1"/>
    <property type="molecule type" value="Genomic_DNA"/>
</dbReference>
<dbReference type="SUPFAM" id="SSF56601">
    <property type="entry name" value="beta-lactamase/transpeptidase-like"/>
    <property type="match status" value="1"/>
</dbReference>
<evidence type="ECO:0000313" key="8">
    <source>
        <dbReference type="EMBL" id="GAA3360138.1"/>
    </source>
</evidence>
<dbReference type="PANTHER" id="PTHR35333">
    <property type="entry name" value="BETA-LACTAMASE"/>
    <property type="match status" value="1"/>
</dbReference>
<dbReference type="PRINTS" id="PR00118">
    <property type="entry name" value="BLACTAMASEA"/>
</dbReference>
<dbReference type="NCBIfam" id="NF033103">
    <property type="entry name" value="bla_class_A"/>
    <property type="match status" value="1"/>
</dbReference>
<protein>
    <recommendedName>
        <fullName evidence="2 5">Beta-lactamase</fullName>
        <ecNumber evidence="2 5">3.5.2.6</ecNumber>
    </recommendedName>
</protein>
<dbReference type="PANTHER" id="PTHR35333:SF3">
    <property type="entry name" value="BETA-LACTAMASE-TYPE TRANSPEPTIDASE FOLD CONTAINING PROTEIN"/>
    <property type="match status" value="1"/>
</dbReference>
<evidence type="ECO:0000256" key="2">
    <source>
        <dbReference type="ARBA" id="ARBA00012865"/>
    </source>
</evidence>
<gene>
    <name evidence="8" type="primary">bla_2</name>
    <name evidence="8" type="ORF">GCM10020366_38940</name>
</gene>
<evidence type="ECO:0000256" key="4">
    <source>
        <dbReference type="ARBA" id="ARBA00023251"/>
    </source>
</evidence>
<sequence length="302" mass="32060">MLKQRFHQVAVAALAALTLAGCTGGVSAVPATSAAVPPASAATARQAEFDELERRFDARLGVYALDTGTGREVVHRADERFAFASTHKALSSGEVLRRNSPADLDRRITYSQADLVENSPVTEQHVADGLTLREVIDAAIRYSDNTAANLMFRELGGPAEMTAALRGLGDTTTRFDRTETDLNLTSPGDPRDTSTPRALATSLRAYTTGDVLAPEQRALLNEMMGANTLTTDLIPAGVPAGWRVGDKSGAANHGTRNDIAVIYPPNRAPIMLSVLSDRAAVDAEYDDALIVEATKIATSALN</sequence>
<evidence type="ECO:0000256" key="6">
    <source>
        <dbReference type="SAM" id="SignalP"/>
    </source>
</evidence>
<feature type="signal peptide" evidence="6">
    <location>
        <begin position="1"/>
        <end position="28"/>
    </location>
</feature>
<name>A0ABP6RTK0_9PSEU</name>
<dbReference type="Pfam" id="PF13354">
    <property type="entry name" value="Beta-lactamase2"/>
    <property type="match status" value="1"/>
</dbReference>
<reference evidence="9" key="1">
    <citation type="journal article" date="2019" name="Int. J. Syst. Evol. Microbiol.">
        <title>The Global Catalogue of Microorganisms (GCM) 10K type strain sequencing project: providing services to taxonomists for standard genome sequencing and annotation.</title>
        <authorList>
            <consortium name="The Broad Institute Genomics Platform"/>
            <consortium name="The Broad Institute Genome Sequencing Center for Infectious Disease"/>
            <person name="Wu L."/>
            <person name="Ma J."/>
        </authorList>
    </citation>
    <scope>NUCLEOTIDE SEQUENCE [LARGE SCALE GENOMIC DNA]</scope>
    <source>
        <strain evidence="9">JCM 9687</strain>
    </source>
</reference>
<dbReference type="Gene3D" id="3.40.710.10">
    <property type="entry name" value="DD-peptidase/beta-lactamase superfamily"/>
    <property type="match status" value="1"/>
</dbReference>
<evidence type="ECO:0000259" key="7">
    <source>
        <dbReference type="Pfam" id="PF13354"/>
    </source>
</evidence>
<proteinExistence type="inferred from homology"/>
<evidence type="ECO:0000313" key="9">
    <source>
        <dbReference type="Proteomes" id="UP001500483"/>
    </source>
</evidence>
<dbReference type="EC" id="3.5.2.6" evidence="2 5"/>
<keyword evidence="4 5" id="KW-0046">Antibiotic resistance</keyword>
<keyword evidence="6" id="KW-0732">Signal</keyword>
<comment type="similarity">
    <text evidence="1 5">Belongs to the class-A beta-lactamase family.</text>
</comment>
<feature type="domain" description="Beta-lactamase class A catalytic" evidence="7">
    <location>
        <begin position="61"/>
        <end position="275"/>
    </location>
</feature>
<dbReference type="RefSeq" id="WP_258341617.1">
    <property type="nucleotide sequence ID" value="NZ_BAAAYK010000038.1"/>
</dbReference>
<evidence type="ECO:0000256" key="1">
    <source>
        <dbReference type="ARBA" id="ARBA00009009"/>
    </source>
</evidence>
<accession>A0ABP6RTK0</accession>
<dbReference type="Proteomes" id="UP001500483">
    <property type="component" value="Unassembled WGS sequence"/>
</dbReference>
<dbReference type="InterPro" id="IPR045155">
    <property type="entry name" value="Beta-lactam_cat"/>
</dbReference>
<dbReference type="PROSITE" id="PS00146">
    <property type="entry name" value="BETA_LACTAMASE_A"/>
    <property type="match status" value="1"/>
</dbReference>
<dbReference type="PROSITE" id="PS51257">
    <property type="entry name" value="PROKAR_LIPOPROTEIN"/>
    <property type="match status" value="1"/>
</dbReference>
<dbReference type="InterPro" id="IPR000871">
    <property type="entry name" value="Beta-lactam_class-A"/>
</dbReference>
<comment type="catalytic activity">
    <reaction evidence="5">
        <text>a beta-lactam + H2O = a substituted beta-amino acid</text>
        <dbReference type="Rhea" id="RHEA:20401"/>
        <dbReference type="ChEBI" id="CHEBI:15377"/>
        <dbReference type="ChEBI" id="CHEBI:35627"/>
        <dbReference type="ChEBI" id="CHEBI:140347"/>
        <dbReference type="EC" id="3.5.2.6"/>
    </reaction>
</comment>
<dbReference type="InterPro" id="IPR012338">
    <property type="entry name" value="Beta-lactam/transpept-like"/>
</dbReference>
<comment type="caution">
    <text evidence="8">The sequence shown here is derived from an EMBL/GenBank/DDBJ whole genome shotgun (WGS) entry which is preliminary data.</text>
</comment>
<keyword evidence="9" id="KW-1185">Reference proteome</keyword>
<organism evidence="8 9">
    <name type="scientific">Saccharopolyspora gregorii</name>
    <dbReference type="NCBI Taxonomy" id="33914"/>
    <lineage>
        <taxon>Bacteria</taxon>
        <taxon>Bacillati</taxon>
        <taxon>Actinomycetota</taxon>
        <taxon>Actinomycetes</taxon>
        <taxon>Pseudonocardiales</taxon>
        <taxon>Pseudonocardiaceae</taxon>
        <taxon>Saccharopolyspora</taxon>
    </lineage>
</organism>
<evidence type="ECO:0000256" key="3">
    <source>
        <dbReference type="ARBA" id="ARBA00022801"/>
    </source>
</evidence>
<dbReference type="InterPro" id="IPR023650">
    <property type="entry name" value="Beta-lactam_class-A_AS"/>
</dbReference>
<feature type="chain" id="PRO_5045201374" description="Beta-lactamase" evidence="6">
    <location>
        <begin position="29"/>
        <end position="302"/>
    </location>
</feature>
<evidence type="ECO:0000256" key="5">
    <source>
        <dbReference type="RuleBase" id="RU361140"/>
    </source>
</evidence>